<dbReference type="NCBIfam" id="NF004349">
    <property type="entry name" value="PRK05729.1"/>
    <property type="match status" value="1"/>
</dbReference>
<evidence type="ECO:0000256" key="12">
    <source>
        <dbReference type="SAM" id="Coils"/>
    </source>
</evidence>
<evidence type="ECO:0000256" key="2">
    <source>
        <dbReference type="ARBA" id="ARBA00005594"/>
    </source>
</evidence>
<dbReference type="PANTHER" id="PTHR11946">
    <property type="entry name" value="VALYL-TRNA SYNTHETASES"/>
    <property type="match status" value="1"/>
</dbReference>
<evidence type="ECO:0000256" key="3">
    <source>
        <dbReference type="ARBA" id="ARBA00013169"/>
    </source>
</evidence>
<dbReference type="InterPro" id="IPR009080">
    <property type="entry name" value="tRNAsynth_Ia_anticodon-bd"/>
</dbReference>
<evidence type="ECO:0000256" key="8">
    <source>
        <dbReference type="ARBA" id="ARBA00023146"/>
    </source>
</evidence>
<keyword evidence="4 11" id="KW-0436">Ligase</keyword>
<dbReference type="Gene3D" id="1.10.730.10">
    <property type="entry name" value="Isoleucyl-tRNA Synthetase, Domain 1"/>
    <property type="match status" value="1"/>
</dbReference>
<evidence type="ECO:0000256" key="5">
    <source>
        <dbReference type="ARBA" id="ARBA00022741"/>
    </source>
</evidence>
<dbReference type="Pfam" id="PF00133">
    <property type="entry name" value="tRNA-synt_1"/>
    <property type="match status" value="1"/>
</dbReference>
<evidence type="ECO:0000256" key="7">
    <source>
        <dbReference type="ARBA" id="ARBA00022917"/>
    </source>
</evidence>
<reference evidence="15 16" key="1">
    <citation type="submission" date="2023-02" db="EMBL/GenBank/DDBJ databases">
        <title>Encephalitozoon hellem ATCC 50451 complete genome.</title>
        <authorList>
            <person name="Mascarenhas dos Santos A.C."/>
            <person name="Julian A.T."/>
            <person name="Pombert J.-F."/>
        </authorList>
    </citation>
    <scope>NUCLEOTIDE SEQUENCE [LARGE SCALE GENOMIC DNA]</scope>
    <source>
        <strain evidence="15 16">ATCC 50451</strain>
    </source>
</reference>
<dbReference type="InterPro" id="IPR002300">
    <property type="entry name" value="aa-tRNA-synth_Ia"/>
</dbReference>
<evidence type="ECO:0000259" key="14">
    <source>
        <dbReference type="Pfam" id="PF08264"/>
    </source>
</evidence>
<evidence type="ECO:0000256" key="11">
    <source>
        <dbReference type="RuleBase" id="RU363035"/>
    </source>
</evidence>
<evidence type="ECO:0000256" key="10">
    <source>
        <dbReference type="ARBA" id="ARBA00047552"/>
    </source>
</evidence>
<dbReference type="SUPFAM" id="SSF47323">
    <property type="entry name" value="Anticodon-binding domain of a subclass of class I aminoacyl-tRNA synthetases"/>
    <property type="match status" value="1"/>
</dbReference>
<dbReference type="CDD" id="cd07962">
    <property type="entry name" value="Anticodon_Ia_Val"/>
    <property type="match status" value="1"/>
</dbReference>
<comment type="similarity">
    <text evidence="2 11">Belongs to the class-I aminoacyl-tRNA synthetase family.</text>
</comment>
<dbReference type="InterPro" id="IPR002303">
    <property type="entry name" value="Valyl-tRNA_ligase"/>
</dbReference>
<name>A0ABY8CHV9_ENCHE</name>
<dbReference type="PRINTS" id="PR00986">
    <property type="entry name" value="TRNASYNTHVAL"/>
</dbReference>
<dbReference type="EC" id="6.1.1.9" evidence="3"/>
<evidence type="ECO:0000256" key="9">
    <source>
        <dbReference type="ARBA" id="ARBA00029936"/>
    </source>
</evidence>
<evidence type="ECO:0000313" key="15">
    <source>
        <dbReference type="EMBL" id="WEL38460.1"/>
    </source>
</evidence>
<dbReference type="InterPro" id="IPR013155">
    <property type="entry name" value="M/V/L/I-tRNA-synth_anticd-bd"/>
</dbReference>
<keyword evidence="6 11" id="KW-0067">ATP-binding</keyword>
<feature type="coiled-coil region" evidence="12">
    <location>
        <begin position="25"/>
        <end position="61"/>
    </location>
</feature>
<keyword evidence="5 11" id="KW-0547">Nucleotide-binding</keyword>
<evidence type="ECO:0000256" key="4">
    <source>
        <dbReference type="ARBA" id="ARBA00022598"/>
    </source>
</evidence>
<gene>
    <name evidence="15" type="ORF">PFJ87_04g01340</name>
</gene>
<keyword evidence="8 11" id="KW-0030">Aminoacyl-tRNA synthetase</keyword>
<dbReference type="InterPro" id="IPR014729">
    <property type="entry name" value="Rossmann-like_a/b/a_fold"/>
</dbReference>
<proteinExistence type="inferred from homology"/>
<keyword evidence="7 11" id="KW-0648">Protein biosynthesis</keyword>
<dbReference type="NCBIfam" id="TIGR00422">
    <property type="entry name" value="valS"/>
    <property type="match status" value="1"/>
</dbReference>
<evidence type="ECO:0000259" key="13">
    <source>
        <dbReference type="Pfam" id="PF00133"/>
    </source>
</evidence>
<comment type="catalytic activity">
    <reaction evidence="10">
        <text>tRNA(Val) + L-valine + ATP = L-valyl-tRNA(Val) + AMP + diphosphate</text>
        <dbReference type="Rhea" id="RHEA:10704"/>
        <dbReference type="Rhea" id="RHEA-COMP:9672"/>
        <dbReference type="Rhea" id="RHEA-COMP:9708"/>
        <dbReference type="ChEBI" id="CHEBI:30616"/>
        <dbReference type="ChEBI" id="CHEBI:33019"/>
        <dbReference type="ChEBI" id="CHEBI:57762"/>
        <dbReference type="ChEBI" id="CHEBI:78442"/>
        <dbReference type="ChEBI" id="CHEBI:78537"/>
        <dbReference type="ChEBI" id="CHEBI:456215"/>
        <dbReference type="EC" id="6.1.1.9"/>
    </reaction>
</comment>
<dbReference type="Gene3D" id="3.40.50.620">
    <property type="entry name" value="HUPs"/>
    <property type="match status" value="2"/>
</dbReference>
<dbReference type="Pfam" id="PF08264">
    <property type="entry name" value="Anticodon_1"/>
    <property type="match status" value="1"/>
</dbReference>
<keyword evidence="12" id="KW-0175">Coiled coil</keyword>
<dbReference type="InterPro" id="IPR001412">
    <property type="entry name" value="aa-tRNA-synth_I_CS"/>
</dbReference>
<dbReference type="CDD" id="cd00817">
    <property type="entry name" value="ValRS_core"/>
    <property type="match status" value="1"/>
</dbReference>
<dbReference type="InterPro" id="IPR009008">
    <property type="entry name" value="Val/Leu/Ile-tRNA-synth_edit"/>
</dbReference>
<dbReference type="Proteomes" id="UP001217963">
    <property type="component" value="Chromosome IV"/>
</dbReference>
<dbReference type="PANTHER" id="PTHR11946:SF109">
    <property type="entry name" value="VALINE--TRNA LIGASE"/>
    <property type="match status" value="1"/>
</dbReference>
<protein>
    <recommendedName>
        <fullName evidence="3">valine--tRNA ligase</fullName>
        <ecNumber evidence="3">6.1.1.9</ecNumber>
    </recommendedName>
    <alternativeName>
        <fullName evidence="9">Valyl-tRNA synthetase</fullName>
    </alternativeName>
</protein>
<accession>A0ABY8CHV9</accession>
<dbReference type="SUPFAM" id="SSF50677">
    <property type="entry name" value="ValRS/IleRS/LeuRS editing domain"/>
    <property type="match status" value="1"/>
</dbReference>
<dbReference type="InterPro" id="IPR033705">
    <property type="entry name" value="Anticodon_Ia_Val"/>
</dbReference>
<dbReference type="EMBL" id="CP119065">
    <property type="protein sequence ID" value="WEL38460.1"/>
    <property type="molecule type" value="Genomic_DNA"/>
</dbReference>
<dbReference type="SUPFAM" id="SSF52374">
    <property type="entry name" value="Nucleotidylyl transferase"/>
    <property type="match status" value="1"/>
</dbReference>
<organism evidence="15 16">
    <name type="scientific">Encephalitozoon hellem</name>
    <name type="common">Microsporidian parasite</name>
    <dbReference type="NCBI Taxonomy" id="27973"/>
    <lineage>
        <taxon>Eukaryota</taxon>
        <taxon>Fungi</taxon>
        <taxon>Fungi incertae sedis</taxon>
        <taxon>Microsporidia</taxon>
        <taxon>Unikaryonidae</taxon>
        <taxon>Encephalitozoon</taxon>
    </lineage>
</organism>
<evidence type="ECO:0000256" key="1">
    <source>
        <dbReference type="ARBA" id="ARBA00004496"/>
    </source>
</evidence>
<dbReference type="PROSITE" id="PS00178">
    <property type="entry name" value="AA_TRNA_LIGASE_I"/>
    <property type="match status" value="1"/>
</dbReference>
<keyword evidence="16" id="KW-1185">Reference proteome</keyword>
<sequence length="956" mass="110138">MRVSIGIFDNNKTSSKIFLVYFCPGRKMDCEKEALKERKRMLKEEKKKQKLEKFLAKKTQEVSISKPKREYKGDGYDPLEVESKWYRYWEEKGLFKPVEGGPKYIIPIPPPNVTGNLHIGHAMMVSIQDTLCRYKRMCGHEVLYIPGTDHAGIATQNVVSKQMEKEGTRVDRETFLRKAWEWKERHGSRIYEQFKRLGTSVDFSRERFTLDPGMSEAVVDAFVSLYEKGLIYRELKIVNWCGKLSTTISDLEVNHEEIPPNTYLQVDGGKYEFGVIYHFMYPITTDKKFSGDHLSLPTIEVATTRPETILGDTAICVNARDRRFNPEGIKKIFGDAVCGNDVYGVNPLTKEVIPIVFDDYADMSFGTGVVKITPAHDANDFDVSKRHGIPCKIVFDEQNKVTIEGEFKGMKRFEARKAVVSRLKDIGLFVEKKGYSQVIPRCSRSNDIIEPVIKSQWWLDCKEMAKRAIEAVEDGRIKILPEGAERQWYRWLENIRDWCLSRQLWWGHRIPAYRTPSGKWYVGKTKADAFSKMKNECLESACNFEEFCQDEDVLDTWFSSGLWPFATLGWPKRTDDFLRYYPSTLLETGSDILFFWVARMVMLGLELTGKVPFSQVFLHGIVRDAHGRKMSKSLGNVIDPIFVIDGCSLEKLISTMRSGNLDEKEMKRAESVLKQDFPNGIPRCGADALRFTLLSYTSGMKDINLDVLRVEGYRRFCNKIWNAHKFVRMMMDEVVDGSNQETTDKRKYEKYILSPNDLLAPSGQGPIEWILKKRNETVETIQRMLDSFNFMAATQAIHQFFIYDLCDVFIEVVKKNKNKRYISTLLSVFVDSMKMLHPFMPFITEEVFSNYFDGSISVSSYPRVDGSEHENKFSTALQIVRHVRAKAESNGWSKVSVKISLGEDVCPADVVFIRLLCRKIIEFETTDSIRDDEYEMVGDSKISVRQMEQTGTVDAD</sequence>
<comment type="subcellular location">
    <subcellularLocation>
        <location evidence="1">Cytoplasm</location>
    </subcellularLocation>
</comment>
<evidence type="ECO:0000256" key="6">
    <source>
        <dbReference type="ARBA" id="ARBA00022840"/>
    </source>
</evidence>
<evidence type="ECO:0000313" key="16">
    <source>
        <dbReference type="Proteomes" id="UP001217963"/>
    </source>
</evidence>
<feature type="domain" description="Methionyl/Valyl/Leucyl/Isoleucyl-tRNA synthetase anticodon-binding" evidence="14">
    <location>
        <begin position="769"/>
        <end position="889"/>
    </location>
</feature>
<feature type="domain" description="Aminoacyl-tRNA synthetase class Ia" evidence="13">
    <location>
        <begin position="84"/>
        <end position="706"/>
    </location>
</feature>